<reference evidence="4" key="1">
    <citation type="journal article" date="2014" name="Proc. Natl. Acad. Sci. U.S.A.">
        <title>Extensive sampling of basidiomycete genomes demonstrates inadequacy of the white-rot/brown-rot paradigm for wood decay fungi.</title>
        <authorList>
            <person name="Riley R."/>
            <person name="Salamov A.A."/>
            <person name="Brown D.W."/>
            <person name="Nagy L.G."/>
            <person name="Floudas D."/>
            <person name="Held B.W."/>
            <person name="Levasseur A."/>
            <person name="Lombard V."/>
            <person name="Morin E."/>
            <person name="Otillar R."/>
            <person name="Lindquist E.A."/>
            <person name="Sun H."/>
            <person name="LaButti K.M."/>
            <person name="Schmutz J."/>
            <person name="Jabbour D."/>
            <person name="Luo H."/>
            <person name="Baker S.E."/>
            <person name="Pisabarro A.G."/>
            <person name="Walton J.D."/>
            <person name="Blanchette R.A."/>
            <person name="Henrissat B."/>
            <person name="Martin F."/>
            <person name="Cullen D."/>
            <person name="Hibbett D.S."/>
            <person name="Grigoriev I.V."/>
        </authorList>
    </citation>
    <scope>NUCLEOTIDE SEQUENCE [LARGE SCALE GENOMIC DNA]</scope>
    <source>
        <strain evidence="4">FD-172 SS1</strain>
    </source>
</reference>
<name>A0A067MMX4_BOTB1</name>
<sequence length="130" mass="14001">MVLSRLPLRQTILRQLTRSKTTAASITAATPVAPAPQSPNYATTWSPSQNPRPAGASGPRFEQTDMSLQPNPLSAMELINNVPVKMVEGRRAVCDGGGGPLGHPKIWINLDRPGPRPCGGLRFEQAPHHH</sequence>
<dbReference type="InterPro" id="IPR019401">
    <property type="entry name" value="Znf_CHCC"/>
</dbReference>
<proteinExistence type="predicted"/>
<dbReference type="Pfam" id="PF10276">
    <property type="entry name" value="zf-CHCC"/>
    <property type="match status" value="1"/>
</dbReference>
<keyword evidence="4" id="KW-1185">Reference proteome</keyword>
<evidence type="ECO:0000259" key="2">
    <source>
        <dbReference type="Pfam" id="PF10276"/>
    </source>
</evidence>
<evidence type="ECO:0000313" key="4">
    <source>
        <dbReference type="Proteomes" id="UP000027195"/>
    </source>
</evidence>
<dbReference type="HOGENOM" id="CLU_083053_1_0_1"/>
<accession>A0A067MMX4</accession>
<feature type="compositionally biased region" description="Polar residues" evidence="1">
    <location>
        <begin position="40"/>
        <end position="51"/>
    </location>
</feature>
<feature type="compositionally biased region" description="Low complexity" evidence="1">
    <location>
        <begin position="21"/>
        <end position="32"/>
    </location>
</feature>
<dbReference type="EMBL" id="KL198047">
    <property type="protein sequence ID" value="KDQ12916.1"/>
    <property type="molecule type" value="Genomic_DNA"/>
</dbReference>
<dbReference type="InParanoid" id="A0A067MMX4"/>
<protein>
    <recommendedName>
        <fullName evidence="2">Zinc finger CHCC-type domain-containing protein</fullName>
    </recommendedName>
</protein>
<organism evidence="3 4">
    <name type="scientific">Botryobasidium botryosum (strain FD-172 SS1)</name>
    <dbReference type="NCBI Taxonomy" id="930990"/>
    <lineage>
        <taxon>Eukaryota</taxon>
        <taxon>Fungi</taxon>
        <taxon>Dikarya</taxon>
        <taxon>Basidiomycota</taxon>
        <taxon>Agaricomycotina</taxon>
        <taxon>Agaricomycetes</taxon>
        <taxon>Cantharellales</taxon>
        <taxon>Botryobasidiaceae</taxon>
        <taxon>Botryobasidium</taxon>
    </lineage>
</organism>
<evidence type="ECO:0000313" key="3">
    <source>
        <dbReference type="EMBL" id="KDQ12916.1"/>
    </source>
</evidence>
<feature type="domain" description="Zinc finger CHCC-type" evidence="2">
    <location>
        <begin position="89"/>
        <end position="119"/>
    </location>
</feature>
<dbReference type="STRING" id="930990.A0A067MMX4"/>
<dbReference type="PANTHER" id="PTHR13156">
    <property type="entry name" value="NADH-UBIQUINONE OXIDOREDUCTASE 13 KD-A SUBUNIT"/>
    <property type="match status" value="1"/>
</dbReference>
<evidence type="ECO:0000256" key="1">
    <source>
        <dbReference type="SAM" id="MobiDB-lite"/>
    </source>
</evidence>
<dbReference type="Proteomes" id="UP000027195">
    <property type="component" value="Unassembled WGS sequence"/>
</dbReference>
<gene>
    <name evidence="3" type="ORF">BOTBODRAFT_112319</name>
</gene>
<dbReference type="GO" id="GO:0005739">
    <property type="term" value="C:mitochondrion"/>
    <property type="evidence" value="ECO:0007669"/>
    <property type="project" value="GOC"/>
</dbReference>
<dbReference type="GO" id="GO:0006120">
    <property type="term" value="P:mitochondrial electron transport, NADH to ubiquinone"/>
    <property type="evidence" value="ECO:0007669"/>
    <property type="project" value="TreeGrafter"/>
</dbReference>
<dbReference type="OrthoDB" id="307899at2759"/>
<feature type="region of interest" description="Disordered" evidence="1">
    <location>
        <begin position="21"/>
        <end position="68"/>
    </location>
</feature>
<dbReference type="PANTHER" id="PTHR13156:SF0">
    <property type="entry name" value="NADH DEHYDROGENASE [UBIQUINONE] IRON-SULFUR PROTEIN 6, MITOCHONDRIAL"/>
    <property type="match status" value="1"/>
</dbReference>
<dbReference type="Gene3D" id="2.60.260.40">
    <property type="entry name" value="q5lls5 like domains"/>
    <property type="match status" value="1"/>
</dbReference>
<dbReference type="AlphaFoldDB" id="A0A067MMX4"/>